<evidence type="ECO:0000259" key="3">
    <source>
        <dbReference type="Pfam" id="PF03070"/>
    </source>
</evidence>
<dbReference type="PANTHER" id="PTHR43198">
    <property type="entry name" value="BIFUNCTIONAL TH2 PROTEIN"/>
    <property type="match status" value="1"/>
</dbReference>
<dbReference type="CDD" id="cd19358">
    <property type="entry name" value="TenA_E_Spr0628-like"/>
    <property type="match status" value="1"/>
</dbReference>
<protein>
    <recommendedName>
        <fullName evidence="2">Aminopyrimidine aminohydrolase</fullName>
        <ecNumber evidence="2">3.5.99.2</ecNumber>
    </recommendedName>
</protein>
<dbReference type="PANTHER" id="PTHR43198:SF2">
    <property type="entry name" value="SI:CH1073-67J19.1-RELATED"/>
    <property type="match status" value="1"/>
</dbReference>
<keyword evidence="2" id="KW-0784">Thiamine biosynthesis</keyword>
<dbReference type="InterPro" id="IPR004305">
    <property type="entry name" value="Thiaminase-2/PQQC"/>
</dbReference>
<dbReference type="SUPFAM" id="SSF48613">
    <property type="entry name" value="Heme oxygenase-like"/>
    <property type="match status" value="1"/>
</dbReference>
<feature type="domain" description="Thiaminase-2/PQQC" evidence="3">
    <location>
        <begin position="30"/>
        <end position="228"/>
    </location>
</feature>
<comment type="function">
    <text evidence="2">Catalyzes an amino-pyrimidine hydrolysis reaction at the C5' of the pyrimidine moiety of thiamine compounds, a reaction that is part of a thiamine salvage pathway. Thus, catalyzes the conversion of 4-amino-5-aminomethyl-2-methylpyrimidine to 4-amino-5-hydroxymethyl-2-methylpyrimidine (HMP).</text>
</comment>
<accession>A0ABR9J5S3</accession>
<comment type="catalytic activity">
    <reaction evidence="2">
        <text>4-amino-5-aminomethyl-2-methylpyrimidine + H2O = 4-amino-5-hydroxymethyl-2-methylpyrimidine + NH4(+)</text>
        <dbReference type="Rhea" id="RHEA:31799"/>
        <dbReference type="ChEBI" id="CHEBI:15377"/>
        <dbReference type="ChEBI" id="CHEBI:16892"/>
        <dbReference type="ChEBI" id="CHEBI:28938"/>
        <dbReference type="ChEBI" id="CHEBI:63416"/>
        <dbReference type="EC" id="3.5.99.2"/>
    </reaction>
</comment>
<name>A0ABR9J5S3_9MICC</name>
<evidence type="ECO:0000256" key="2">
    <source>
        <dbReference type="PIRNR" id="PIRNR003170"/>
    </source>
</evidence>
<dbReference type="InterPro" id="IPR026285">
    <property type="entry name" value="TenA_E"/>
</dbReference>
<dbReference type="InterPro" id="IPR016084">
    <property type="entry name" value="Haem_Oase-like_multi-hlx"/>
</dbReference>
<reference evidence="4 5" key="1">
    <citation type="submission" date="2020-10" db="EMBL/GenBank/DDBJ databases">
        <title>Sequencing the genomes of 1000 actinobacteria strains.</title>
        <authorList>
            <person name="Klenk H.-P."/>
        </authorList>
    </citation>
    <scope>NUCLEOTIDE SEQUENCE [LARGE SCALE GENOMIC DNA]</scope>
    <source>
        <strain evidence="4 5">DSM 15474</strain>
    </source>
</reference>
<gene>
    <name evidence="4" type="ORF">H4W26_001080</name>
</gene>
<dbReference type="Pfam" id="PF03070">
    <property type="entry name" value="TENA_THI-4"/>
    <property type="match status" value="1"/>
</dbReference>
<proteinExistence type="inferred from homology"/>
<comment type="similarity">
    <text evidence="2">Belongs to the TenA family.</text>
</comment>
<comment type="caution">
    <text evidence="4">The sequence shown here is derived from an EMBL/GenBank/DDBJ whole genome shotgun (WGS) entry which is preliminary data.</text>
</comment>
<dbReference type="RefSeq" id="WP_192591090.1">
    <property type="nucleotide sequence ID" value="NZ_JADBEE010000001.1"/>
</dbReference>
<dbReference type="GO" id="GO:0050334">
    <property type="term" value="F:thiaminase activity"/>
    <property type="evidence" value="ECO:0007669"/>
    <property type="project" value="UniProtKB-EC"/>
</dbReference>
<dbReference type="Proteomes" id="UP000636579">
    <property type="component" value="Unassembled WGS sequence"/>
</dbReference>
<dbReference type="Gene3D" id="1.20.910.10">
    <property type="entry name" value="Heme oxygenase-like"/>
    <property type="match status" value="1"/>
</dbReference>
<comment type="catalytic activity">
    <reaction evidence="2">
        <text>thiamine + H2O = 5-(2-hydroxyethyl)-4-methylthiazole + 4-amino-5-hydroxymethyl-2-methylpyrimidine + H(+)</text>
        <dbReference type="Rhea" id="RHEA:17509"/>
        <dbReference type="ChEBI" id="CHEBI:15377"/>
        <dbReference type="ChEBI" id="CHEBI:15378"/>
        <dbReference type="ChEBI" id="CHEBI:16892"/>
        <dbReference type="ChEBI" id="CHEBI:17957"/>
        <dbReference type="ChEBI" id="CHEBI:18385"/>
        <dbReference type="EC" id="3.5.99.2"/>
    </reaction>
</comment>
<comment type="pathway">
    <text evidence="1 2">Cofactor biosynthesis; thiamine diphosphate biosynthesis.</text>
</comment>
<dbReference type="EC" id="3.5.99.2" evidence="2"/>
<organism evidence="4 5">
    <name type="scientific">Nesterenkonia halotolerans</name>
    <dbReference type="NCBI Taxonomy" id="225325"/>
    <lineage>
        <taxon>Bacteria</taxon>
        <taxon>Bacillati</taxon>
        <taxon>Actinomycetota</taxon>
        <taxon>Actinomycetes</taxon>
        <taxon>Micrococcales</taxon>
        <taxon>Micrococcaceae</taxon>
        <taxon>Nesterenkonia</taxon>
    </lineage>
</organism>
<dbReference type="PIRSF" id="PIRSF003170">
    <property type="entry name" value="Pet18p"/>
    <property type="match status" value="1"/>
</dbReference>
<keyword evidence="5" id="KW-1185">Reference proteome</keyword>
<evidence type="ECO:0000313" key="5">
    <source>
        <dbReference type="Proteomes" id="UP000636579"/>
    </source>
</evidence>
<keyword evidence="2 4" id="KW-0378">Hydrolase</keyword>
<dbReference type="InterPro" id="IPR050967">
    <property type="entry name" value="Thiamine_Salvage_TenA"/>
</dbReference>
<evidence type="ECO:0000256" key="1">
    <source>
        <dbReference type="ARBA" id="ARBA00004948"/>
    </source>
</evidence>
<evidence type="ECO:0000313" key="4">
    <source>
        <dbReference type="EMBL" id="MBE1514325.1"/>
    </source>
</evidence>
<sequence>MTSATPFSTTADVAAESFAGQLRLSTAAEWDASVHHRFVDQLFAGTVSDQVLARYLVQDYQFFDAFIAMLGACVATTDSKPARLRFAAQLGMLAADEDGYFRQTFTELGVPDSEVTSPESATPTTDFVTQMWEVAQSRDYADLLVVLVIAEWLYLDWGERDLPLPEAPKHRGWIELHRGDEFRAWTQFLIDELNRVAPPLESDDGARLSERWKRVVGIERAFFDAAYSSVPLGPLAGG</sequence>
<dbReference type="EMBL" id="JADBEE010000001">
    <property type="protein sequence ID" value="MBE1514325.1"/>
    <property type="molecule type" value="Genomic_DNA"/>
</dbReference>